<dbReference type="EMBL" id="CM056741">
    <property type="protein sequence ID" value="KAJ8688641.1"/>
    <property type="molecule type" value="Genomic_DNA"/>
</dbReference>
<dbReference type="Proteomes" id="UP001239111">
    <property type="component" value="Chromosome 1"/>
</dbReference>
<comment type="caution">
    <text evidence="1">The sequence shown here is derived from an EMBL/GenBank/DDBJ whole genome shotgun (WGS) entry which is preliminary data.</text>
</comment>
<organism evidence="1 2">
    <name type="scientific">Eretmocerus hayati</name>
    <dbReference type="NCBI Taxonomy" id="131215"/>
    <lineage>
        <taxon>Eukaryota</taxon>
        <taxon>Metazoa</taxon>
        <taxon>Ecdysozoa</taxon>
        <taxon>Arthropoda</taxon>
        <taxon>Hexapoda</taxon>
        <taxon>Insecta</taxon>
        <taxon>Pterygota</taxon>
        <taxon>Neoptera</taxon>
        <taxon>Endopterygota</taxon>
        <taxon>Hymenoptera</taxon>
        <taxon>Apocrita</taxon>
        <taxon>Proctotrupomorpha</taxon>
        <taxon>Chalcidoidea</taxon>
        <taxon>Aphelinidae</taxon>
        <taxon>Aphelininae</taxon>
        <taxon>Eretmocerus</taxon>
    </lineage>
</organism>
<evidence type="ECO:0000313" key="2">
    <source>
        <dbReference type="Proteomes" id="UP001239111"/>
    </source>
</evidence>
<evidence type="ECO:0000313" key="1">
    <source>
        <dbReference type="EMBL" id="KAJ8688641.1"/>
    </source>
</evidence>
<keyword evidence="2" id="KW-1185">Reference proteome</keyword>
<accession>A0ACC2PYK6</accession>
<reference evidence="1" key="1">
    <citation type="submission" date="2023-04" db="EMBL/GenBank/DDBJ databases">
        <title>A chromosome-level genome assembly of the parasitoid wasp Eretmocerus hayati.</title>
        <authorList>
            <person name="Zhong Y."/>
            <person name="Liu S."/>
            <person name="Liu Y."/>
        </authorList>
    </citation>
    <scope>NUCLEOTIDE SEQUENCE</scope>
    <source>
        <strain evidence="1">ZJU_SS_LIU_2023</strain>
    </source>
</reference>
<protein>
    <submittedName>
        <fullName evidence="1">Uncharacterized protein</fullName>
    </submittedName>
</protein>
<name>A0ACC2PYK6_9HYME</name>
<sequence>MRILKTLHWYVWVTAIPFANSKESRILGSNLGQGAARGGWSGSWCTGVSDAACGAGTRSLPVENHWRLRSSHGERDRYTAPQPLYADSASPSRGFFGKNSGWTIPSLVDGWFPRA</sequence>
<proteinExistence type="predicted"/>
<gene>
    <name evidence="1" type="ORF">QAD02_024436</name>
</gene>